<evidence type="ECO:0000256" key="5">
    <source>
        <dbReference type="ARBA" id="ARBA00022491"/>
    </source>
</evidence>
<keyword evidence="8" id="KW-0539">Nucleus</keyword>
<evidence type="ECO:0000256" key="9">
    <source>
        <dbReference type="SAM" id="MobiDB-lite"/>
    </source>
</evidence>
<evidence type="ECO:0000256" key="2">
    <source>
        <dbReference type="ARBA" id="ARBA00004496"/>
    </source>
</evidence>
<accession>A0A395J9C0</accession>
<comment type="similarity">
    <text evidence="3">Belongs to the WHI5/NRM1 family.</text>
</comment>
<dbReference type="Proteomes" id="UP000249056">
    <property type="component" value="Unassembled WGS sequence"/>
</dbReference>
<evidence type="ECO:0000313" key="11">
    <source>
        <dbReference type="Proteomes" id="UP000249056"/>
    </source>
</evidence>
<proteinExistence type="inferred from homology"/>
<comment type="subcellular location">
    <subcellularLocation>
        <location evidence="2">Cytoplasm</location>
    </subcellularLocation>
    <subcellularLocation>
        <location evidence="1">Nucleus</location>
    </subcellularLocation>
</comment>
<dbReference type="Pfam" id="PF08528">
    <property type="entry name" value="Whi5"/>
    <property type="match status" value="1"/>
</dbReference>
<sequence length="341" mass="37181">MHAVATGADDVFKRFICKPVRRKLLYNNERAFQYTHFHSSFFTRFPALLLKLLLSSFTMASPNTSRTRRVLGDININISASAFDIDHALSIAKIPKVSESDRSLRNSPNLPKVVGNSTIEVQQESHEEKDRKLQVGISEDVGIPTSAISSESAQLAGRKRSSSASGDAPEGSENHIRRGSGKKQKMEIQQSSVNAPSTGNHLPYNDTIQGEEGWTETCSRVPEDAPGYDYGSSVSLTAPQPTAQIMSSPVSSVPATLSSSLIEDTEGIATVPNSPQASETAIPDDSHLISTTVSTRSFRTSKSKTLSREEIRQKSHALRLRLSLANYKVKTNQIDLPLSVV</sequence>
<evidence type="ECO:0000256" key="7">
    <source>
        <dbReference type="ARBA" id="ARBA00023163"/>
    </source>
</evidence>
<organism evidence="10 11">
    <name type="scientific">Monilinia fructigena</name>
    <dbReference type="NCBI Taxonomy" id="38457"/>
    <lineage>
        <taxon>Eukaryota</taxon>
        <taxon>Fungi</taxon>
        <taxon>Dikarya</taxon>
        <taxon>Ascomycota</taxon>
        <taxon>Pezizomycotina</taxon>
        <taxon>Leotiomycetes</taxon>
        <taxon>Helotiales</taxon>
        <taxon>Sclerotiniaceae</taxon>
        <taxon>Monilinia</taxon>
    </lineage>
</organism>
<keyword evidence="7" id="KW-0804">Transcription</keyword>
<protein>
    <submittedName>
        <fullName evidence="10">Uncharacterized protein</fullName>
    </submittedName>
</protein>
<evidence type="ECO:0000256" key="8">
    <source>
        <dbReference type="ARBA" id="ARBA00023242"/>
    </source>
</evidence>
<gene>
    <name evidence="10" type="ORF">DID88_007417</name>
</gene>
<dbReference type="GO" id="GO:0005737">
    <property type="term" value="C:cytoplasm"/>
    <property type="evidence" value="ECO:0007669"/>
    <property type="project" value="UniProtKB-SubCell"/>
</dbReference>
<dbReference type="AlphaFoldDB" id="A0A395J9C0"/>
<feature type="compositionally biased region" description="Polar residues" evidence="9">
    <location>
        <begin position="187"/>
        <end position="200"/>
    </location>
</feature>
<dbReference type="InterPro" id="IPR013734">
    <property type="entry name" value="TF_Nrm1/Whi5"/>
</dbReference>
<keyword evidence="6" id="KW-0805">Transcription regulation</keyword>
<evidence type="ECO:0000256" key="3">
    <source>
        <dbReference type="ARBA" id="ARBA00006922"/>
    </source>
</evidence>
<evidence type="ECO:0000256" key="1">
    <source>
        <dbReference type="ARBA" id="ARBA00004123"/>
    </source>
</evidence>
<dbReference type="GO" id="GO:0005634">
    <property type="term" value="C:nucleus"/>
    <property type="evidence" value="ECO:0007669"/>
    <property type="project" value="UniProtKB-SubCell"/>
</dbReference>
<evidence type="ECO:0000313" key="10">
    <source>
        <dbReference type="EMBL" id="RAL68714.1"/>
    </source>
</evidence>
<keyword evidence="5" id="KW-0678">Repressor</keyword>
<evidence type="ECO:0000256" key="6">
    <source>
        <dbReference type="ARBA" id="ARBA00023015"/>
    </source>
</evidence>
<dbReference type="EMBL" id="QKRW01000001">
    <property type="protein sequence ID" value="RAL68714.1"/>
    <property type="molecule type" value="Genomic_DNA"/>
</dbReference>
<evidence type="ECO:0000256" key="4">
    <source>
        <dbReference type="ARBA" id="ARBA00022490"/>
    </source>
</evidence>
<comment type="caution">
    <text evidence="10">The sequence shown here is derived from an EMBL/GenBank/DDBJ whole genome shotgun (WGS) entry which is preliminary data.</text>
</comment>
<feature type="region of interest" description="Disordered" evidence="9">
    <location>
        <begin position="144"/>
        <end position="208"/>
    </location>
</feature>
<keyword evidence="4" id="KW-0963">Cytoplasm</keyword>
<dbReference type="OrthoDB" id="5345625at2759"/>
<reference evidence="10 11" key="1">
    <citation type="submission" date="2018-06" db="EMBL/GenBank/DDBJ databases">
        <title>Genome Sequence of the Brown Rot Fungal Pathogen Monilinia fructigena.</title>
        <authorList>
            <person name="Landi L."/>
            <person name="De Miccolis Angelini R.M."/>
            <person name="Pollastro S."/>
            <person name="Abate D."/>
            <person name="Faretra F."/>
            <person name="Romanazzi G."/>
        </authorList>
    </citation>
    <scope>NUCLEOTIDE SEQUENCE [LARGE SCALE GENOMIC DNA]</scope>
    <source>
        <strain evidence="10 11">Mfrg269</strain>
    </source>
</reference>
<keyword evidence="11" id="KW-1185">Reference proteome</keyword>
<name>A0A395J9C0_9HELO</name>